<proteinExistence type="predicted"/>
<gene>
    <name evidence="1" type="ORF">GCM10009535_56930</name>
</gene>
<evidence type="ECO:0000313" key="1">
    <source>
        <dbReference type="EMBL" id="GAA0669681.1"/>
    </source>
</evidence>
<comment type="caution">
    <text evidence="1">The sequence shown here is derived from an EMBL/GenBank/DDBJ whole genome shotgun (WGS) entry which is preliminary data.</text>
</comment>
<protein>
    <recommendedName>
        <fullName evidence="3">Transposase</fullName>
    </recommendedName>
</protein>
<dbReference type="RefSeq" id="WP_344007214.1">
    <property type="nucleotide sequence ID" value="NZ_BAAAGU010000088.1"/>
</dbReference>
<dbReference type="Proteomes" id="UP001500724">
    <property type="component" value="Unassembled WGS sequence"/>
</dbReference>
<accession>A0ABP3SYM1</accession>
<keyword evidence="2" id="KW-1185">Reference proteome</keyword>
<dbReference type="EMBL" id="BAAAGU010000088">
    <property type="protein sequence ID" value="GAA0669681.1"/>
    <property type="molecule type" value="Genomic_DNA"/>
</dbReference>
<reference evidence="2" key="1">
    <citation type="journal article" date="2019" name="Int. J. Syst. Evol. Microbiol.">
        <title>The Global Catalogue of Microorganisms (GCM) 10K type strain sequencing project: providing services to taxonomists for standard genome sequencing and annotation.</title>
        <authorList>
            <consortium name="The Broad Institute Genomics Platform"/>
            <consortium name="The Broad Institute Genome Sequencing Center for Infectious Disease"/>
            <person name="Wu L."/>
            <person name="Ma J."/>
        </authorList>
    </citation>
    <scope>NUCLEOTIDE SEQUENCE [LARGE SCALE GENOMIC DNA]</scope>
    <source>
        <strain evidence="2">JCM 10367</strain>
    </source>
</reference>
<evidence type="ECO:0000313" key="2">
    <source>
        <dbReference type="Proteomes" id="UP001500724"/>
    </source>
</evidence>
<name>A0ABP3SYM1_9ACTN</name>
<sequence>MVFDRLLEHCKDAGLVGAGGKQRTDSTHVISAVRELNRLELAGESVRAALEALAVAAPA</sequence>
<organism evidence="1 2">
    <name type="scientific">Streptomyces thermocarboxydovorans</name>
    <dbReference type="NCBI Taxonomy" id="59298"/>
    <lineage>
        <taxon>Bacteria</taxon>
        <taxon>Bacillati</taxon>
        <taxon>Actinomycetota</taxon>
        <taxon>Actinomycetes</taxon>
        <taxon>Kitasatosporales</taxon>
        <taxon>Streptomycetaceae</taxon>
        <taxon>Streptomyces</taxon>
    </lineage>
</organism>
<evidence type="ECO:0008006" key="3">
    <source>
        <dbReference type="Google" id="ProtNLM"/>
    </source>
</evidence>